<dbReference type="Gene3D" id="3.90.1570.10">
    <property type="entry name" value="tt1808, chain A"/>
    <property type="match status" value="1"/>
</dbReference>
<accession>A0A951Q9I2</accession>
<name>A0A951Q9I2_9CYAN</name>
<keyword evidence="2" id="KW-0378">Hydrolase</keyword>
<dbReference type="Proteomes" id="UP000757435">
    <property type="component" value="Unassembled WGS sequence"/>
</dbReference>
<evidence type="ECO:0000313" key="2">
    <source>
        <dbReference type="EMBL" id="MBW4657228.1"/>
    </source>
</evidence>
<dbReference type="Pfam" id="PF05685">
    <property type="entry name" value="Uma2"/>
    <property type="match status" value="1"/>
</dbReference>
<dbReference type="SUPFAM" id="SSF52980">
    <property type="entry name" value="Restriction endonuclease-like"/>
    <property type="match status" value="1"/>
</dbReference>
<evidence type="ECO:0000259" key="1">
    <source>
        <dbReference type="Pfam" id="PF05685"/>
    </source>
</evidence>
<keyword evidence="2" id="KW-0540">Nuclease</keyword>
<evidence type="ECO:0000313" key="3">
    <source>
        <dbReference type="Proteomes" id="UP000757435"/>
    </source>
</evidence>
<reference evidence="2" key="2">
    <citation type="journal article" date="2022" name="Microbiol. Resour. Announc.">
        <title>Metagenome Sequencing to Explore Phylogenomics of Terrestrial Cyanobacteria.</title>
        <authorList>
            <person name="Ward R.D."/>
            <person name="Stajich J.E."/>
            <person name="Johansen J.R."/>
            <person name="Huntemann M."/>
            <person name="Clum A."/>
            <person name="Foster B."/>
            <person name="Foster B."/>
            <person name="Roux S."/>
            <person name="Palaniappan K."/>
            <person name="Varghese N."/>
            <person name="Mukherjee S."/>
            <person name="Reddy T.B.K."/>
            <person name="Daum C."/>
            <person name="Copeland A."/>
            <person name="Chen I.A."/>
            <person name="Ivanova N.N."/>
            <person name="Kyrpides N.C."/>
            <person name="Shapiro N."/>
            <person name="Eloe-Fadrosh E.A."/>
            <person name="Pietrasiak N."/>
        </authorList>
    </citation>
    <scope>NUCLEOTIDE SEQUENCE</scope>
    <source>
        <strain evidence="2">UHER 2000/2452</strain>
    </source>
</reference>
<dbReference type="PANTHER" id="PTHR36558:SF1">
    <property type="entry name" value="RESTRICTION ENDONUCLEASE DOMAIN-CONTAINING PROTEIN-RELATED"/>
    <property type="match status" value="1"/>
</dbReference>
<dbReference type="AlphaFoldDB" id="A0A951Q9I2"/>
<dbReference type="InterPro" id="IPR008538">
    <property type="entry name" value="Uma2"/>
</dbReference>
<comment type="caution">
    <text evidence="2">The sequence shown here is derived from an EMBL/GenBank/DDBJ whole genome shotgun (WGS) entry which is preliminary data.</text>
</comment>
<feature type="domain" description="Putative restriction endonuclease" evidence="1">
    <location>
        <begin position="50"/>
        <end position="206"/>
    </location>
</feature>
<sequence>MTLPMTLVMFAALRQPTIIDVKVLSSFSAPSPFTEVSMVAGQKKFHISAEEYLVGERVSPIKHEYRQGHVYAMMGAKKPHLVLASNLVMLLGNHLSATPCLVFTSDIKVRLEATDCYYYPDVAVTCDERELNGNEDFILYPSFVIEILSSSTAAFDRGEKFADYQTCPTLKEYVLVDQIQMQVECYRLSSVGDWIGQTYLAGEEISFSSLDFHCPIAHLYQKVPGLL</sequence>
<protein>
    <submittedName>
        <fullName evidence="2">Uma2 family endonuclease</fullName>
    </submittedName>
</protein>
<dbReference type="GO" id="GO:0004519">
    <property type="term" value="F:endonuclease activity"/>
    <property type="evidence" value="ECO:0007669"/>
    <property type="project" value="UniProtKB-KW"/>
</dbReference>
<dbReference type="CDD" id="cd06260">
    <property type="entry name" value="DUF820-like"/>
    <property type="match status" value="1"/>
</dbReference>
<organism evidence="2 3">
    <name type="scientific">Drouetiella hepatica Uher 2000/2452</name>
    <dbReference type="NCBI Taxonomy" id="904376"/>
    <lineage>
        <taxon>Bacteria</taxon>
        <taxon>Bacillati</taxon>
        <taxon>Cyanobacteriota</taxon>
        <taxon>Cyanophyceae</taxon>
        <taxon>Oculatellales</taxon>
        <taxon>Oculatellaceae</taxon>
        <taxon>Drouetiella</taxon>
    </lineage>
</organism>
<reference evidence="2" key="1">
    <citation type="submission" date="2021-05" db="EMBL/GenBank/DDBJ databases">
        <authorList>
            <person name="Pietrasiak N."/>
            <person name="Ward R."/>
            <person name="Stajich J.E."/>
            <person name="Kurbessoian T."/>
        </authorList>
    </citation>
    <scope>NUCLEOTIDE SEQUENCE</scope>
    <source>
        <strain evidence="2">UHER 2000/2452</strain>
    </source>
</reference>
<dbReference type="InterPro" id="IPR012296">
    <property type="entry name" value="Nuclease_put_TT1808"/>
</dbReference>
<dbReference type="EMBL" id="JAHHHD010000001">
    <property type="protein sequence ID" value="MBW4657228.1"/>
    <property type="molecule type" value="Genomic_DNA"/>
</dbReference>
<proteinExistence type="predicted"/>
<dbReference type="InterPro" id="IPR011335">
    <property type="entry name" value="Restrct_endonuc-II-like"/>
</dbReference>
<dbReference type="PANTHER" id="PTHR36558">
    <property type="entry name" value="GLR1098 PROTEIN"/>
    <property type="match status" value="1"/>
</dbReference>
<gene>
    <name evidence="2" type="ORF">KME15_01010</name>
</gene>
<keyword evidence="2" id="KW-0255">Endonuclease</keyword>